<dbReference type="RefSeq" id="WP_204744133.1">
    <property type="nucleotide sequence ID" value="NZ_BMNS01000005.1"/>
</dbReference>
<keyword evidence="1" id="KW-0597">Phosphoprotein</keyword>
<dbReference type="Gene3D" id="3.40.50.150">
    <property type="entry name" value="Vaccinia Virus protein VP39"/>
    <property type="match status" value="1"/>
</dbReference>
<evidence type="ECO:0000256" key="4">
    <source>
        <dbReference type="ARBA" id="ARBA00022691"/>
    </source>
</evidence>
<comment type="caution">
    <text evidence="5">The sequence shown here is derived from an EMBL/GenBank/DDBJ whole genome shotgun (WGS) entry which is preliminary data.</text>
</comment>
<dbReference type="Proteomes" id="UP001589665">
    <property type="component" value="Unassembled WGS sequence"/>
</dbReference>
<dbReference type="SUPFAM" id="SSF53335">
    <property type="entry name" value="S-adenosyl-L-methionine-dependent methyltransferases"/>
    <property type="match status" value="1"/>
</dbReference>
<sequence length="200" mass="23574">MNYKKNKIDLDKEYWEHKYENNKTGWDIGYVSTPIKEYIDQLENKELKILIPGGGNSHEAEYLIDNGFKNISVLDIAQQPLKNIETRIPHFPTKHLINQNFFEHTTTYDLIIEQTFFCALSPSLRTNYVDKIHSLLNKNGKLVGLLFDFELTEEGPPFGGDLIEYIQLFYAKFEIKVFEKCYNSIKPRQGKEFFFIFEKK</sequence>
<reference evidence="5 6" key="1">
    <citation type="submission" date="2024-09" db="EMBL/GenBank/DDBJ databases">
        <authorList>
            <person name="Sun Q."/>
            <person name="Mori K."/>
        </authorList>
    </citation>
    <scope>NUCLEOTIDE SEQUENCE [LARGE SCALE GENOMIC DNA]</scope>
    <source>
        <strain evidence="5 6">JCM 13034</strain>
    </source>
</reference>
<evidence type="ECO:0000313" key="6">
    <source>
        <dbReference type="Proteomes" id="UP001589665"/>
    </source>
</evidence>
<evidence type="ECO:0000256" key="3">
    <source>
        <dbReference type="ARBA" id="ARBA00022679"/>
    </source>
</evidence>
<dbReference type="PANTHER" id="PTHR32183">
    <property type="match status" value="1"/>
</dbReference>
<dbReference type="InterPro" id="IPR008854">
    <property type="entry name" value="TPMT"/>
</dbReference>
<dbReference type="PANTHER" id="PTHR32183:SF6">
    <property type="entry name" value="CYSTEINE SULFINATE DESULFINASE_CYSTEINE DESULFURASE AND RELATED ENZYMES"/>
    <property type="match status" value="1"/>
</dbReference>
<dbReference type="Pfam" id="PF05724">
    <property type="entry name" value="TPMT"/>
    <property type="match status" value="1"/>
</dbReference>
<dbReference type="GO" id="GO:0032259">
    <property type="term" value="P:methylation"/>
    <property type="evidence" value="ECO:0007669"/>
    <property type="project" value="UniProtKB-KW"/>
</dbReference>
<keyword evidence="6" id="KW-1185">Reference proteome</keyword>
<evidence type="ECO:0000256" key="1">
    <source>
        <dbReference type="ARBA" id="ARBA00022553"/>
    </source>
</evidence>
<accession>A0ABV5JZ21</accession>
<evidence type="ECO:0000256" key="2">
    <source>
        <dbReference type="ARBA" id="ARBA00022603"/>
    </source>
</evidence>
<evidence type="ECO:0000313" key="5">
    <source>
        <dbReference type="EMBL" id="MFB9271697.1"/>
    </source>
</evidence>
<dbReference type="GO" id="GO:0008168">
    <property type="term" value="F:methyltransferase activity"/>
    <property type="evidence" value="ECO:0007669"/>
    <property type="project" value="UniProtKB-KW"/>
</dbReference>
<name>A0ABV5JZ21_9FLAO</name>
<dbReference type="PROSITE" id="PS51585">
    <property type="entry name" value="SAM_MT_TPMT"/>
    <property type="match status" value="1"/>
</dbReference>
<dbReference type="EMBL" id="JBHMDX010000006">
    <property type="protein sequence ID" value="MFB9271697.1"/>
    <property type="molecule type" value="Genomic_DNA"/>
</dbReference>
<protein>
    <submittedName>
        <fullName evidence="5">SAM-dependent methyltransferase</fullName>
    </submittedName>
</protein>
<keyword evidence="2 5" id="KW-0489">Methyltransferase</keyword>
<keyword evidence="4" id="KW-0949">S-adenosyl-L-methionine</keyword>
<keyword evidence="3" id="KW-0808">Transferase</keyword>
<proteinExistence type="predicted"/>
<organism evidence="5 6">
    <name type="scientific">Lutibacter litoralis</name>
    <dbReference type="NCBI Taxonomy" id="321268"/>
    <lineage>
        <taxon>Bacteria</taxon>
        <taxon>Pseudomonadati</taxon>
        <taxon>Bacteroidota</taxon>
        <taxon>Flavobacteriia</taxon>
        <taxon>Flavobacteriales</taxon>
        <taxon>Flavobacteriaceae</taxon>
        <taxon>Lutibacter</taxon>
    </lineage>
</organism>
<gene>
    <name evidence="5" type="ORF">ACFFT3_07325</name>
</gene>
<dbReference type="InterPro" id="IPR029063">
    <property type="entry name" value="SAM-dependent_MTases_sf"/>
</dbReference>